<dbReference type="Proteomes" id="UP000703269">
    <property type="component" value="Unassembled WGS sequence"/>
</dbReference>
<sequence>MTAEDFCDAAVAAATLRQGAMDLARRLSSLRDFISAAHELAACNDLPPHHIKRHCRKIVTLIEIARTTLTRSGVQLTSARPCMPALARHRAAYLAMLHMLEAQRRAMQDDRAFQERVDRLLLPRAAPPPPRHGPAEESAGASAAHRCCRGAPPVFAPPPPPVVREKAAGGAMPPPDVLLGRPAQPWTPDAWTRDRPALPQLRTRAAWPGGDAGDDSDEDDEMQPVLLPQPRRRFGIFCTGKQGSRRPGGLRR</sequence>
<feature type="region of interest" description="Disordered" evidence="1">
    <location>
        <begin position="186"/>
        <end position="252"/>
    </location>
</feature>
<accession>A0A9P3GDU0</accession>
<gene>
    <name evidence="2" type="ORF">PsYK624_091040</name>
</gene>
<evidence type="ECO:0000313" key="2">
    <source>
        <dbReference type="EMBL" id="GJE92945.1"/>
    </source>
</evidence>
<protein>
    <submittedName>
        <fullName evidence="2">Uncharacterized protein</fullName>
    </submittedName>
</protein>
<comment type="caution">
    <text evidence="2">The sequence shown here is derived from an EMBL/GenBank/DDBJ whole genome shotgun (WGS) entry which is preliminary data.</text>
</comment>
<dbReference type="OrthoDB" id="2793736at2759"/>
<evidence type="ECO:0000313" key="3">
    <source>
        <dbReference type="Proteomes" id="UP000703269"/>
    </source>
</evidence>
<name>A0A9P3GDU0_9APHY</name>
<proteinExistence type="predicted"/>
<dbReference type="AlphaFoldDB" id="A0A9P3GDU0"/>
<feature type="compositionally biased region" description="Acidic residues" evidence="1">
    <location>
        <begin position="212"/>
        <end position="222"/>
    </location>
</feature>
<dbReference type="EMBL" id="BPQB01000029">
    <property type="protein sequence ID" value="GJE92945.1"/>
    <property type="molecule type" value="Genomic_DNA"/>
</dbReference>
<reference evidence="2 3" key="1">
    <citation type="submission" date="2021-08" db="EMBL/GenBank/DDBJ databases">
        <title>Draft Genome Sequence of Phanerochaete sordida strain YK-624.</title>
        <authorList>
            <person name="Mori T."/>
            <person name="Dohra H."/>
            <person name="Suzuki T."/>
            <person name="Kawagishi H."/>
            <person name="Hirai H."/>
        </authorList>
    </citation>
    <scope>NUCLEOTIDE SEQUENCE [LARGE SCALE GENOMIC DNA]</scope>
    <source>
        <strain evidence="2 3">YK-624</strain>
    </source>
</reference>
<keyword evidence="3" id="KW-1185">Reference proteome</keyword>
<feature type="region of interest" description="Disordered" evidence="1">
    <location>
        <begin position="123"/>
        <end position="143"/>
    </location>
</feature>
<organism evidence="2 3">
    <name type="scientific">Phanerochaete sordida</name>
    <dbReference type="NCBI Taxonomy" id="48140"/>
    <lineage>
        <taxon>Eukaryota</taxon>
        <taxon>Fungi</taxon>
        <taxon>Dikarya</taxon>
        <taxon>Basidiomycota</taxon>
        <taxon>Agaricomycotina</taxon>
        <taxon>Agaricomycetes</taxon>
        <taxon>Polyporales</taxon>
        <taxon>Phanerochaetaceae</taxon>
        <taxon>Phanerochaete</taxon>
    </lineage>
</organism>
<evidence type="ECO:0000256" key="1">
    <source>
        <dbReference type="SAM" id="MobiDB-lite"/>
    </source>
</evidence>